<reference evidence="2" key="1">
    <citation type="journal article" date="2011" name="Proc. Natl. Acad. Sci. U.S.A.">
        <title>Obligate biotrophy features unraveled by the genomic analysis of rust fungi.</title>
        <authorList>
            <person name="Duplessis S."/>
            <person name="Cuomo C.A."/>
            <person name="Lin Y.-C."/>
            <person name="Aerts A."/>
            <person name="Tisserant E."/>
            <person name="Veneault-Fourrey C."/>
            <person name="Joly D.L."/>
            <person name="Hacquard S."/>
            <person name="Amselem J."/>
            <person name="Cantarel B.L."/>
            <person name="Chiu R."/>
            <person name="Coutinho P.M."/>
            <person name="Feau N."/>
            <person name="Field M."/>
            <person name="Frey P."/>
            <person name="Gelhaye E."/>
            <person name="Goldberg J."/>
            <person name="Grabherr M.G."/>
            <person name="Kodira C.D."/>
            <person name="Kohler A."/>
            <person name="Kuees U."/>
            <person name="Lindquist E.A."/>
            <person name="Lucas S.M."/>
            <person name="Mago R."/>
            <person name="Mauceli E."/>
            <person name="Morin E."/>
            <person name="Murat C."/>
            <person name="Pangilinan J.L."/>
            <person name="Park R."/>
            <person name="Pearson M."/>
            <person name="Quesneville H."/>
            <person name="Rouhier N."/>
            <person name="Sakthikumar S."/>
            <person name="Salamov A.A."/>
            <person name="Schmutz J."/>
            <person name="Selles B."/>
            <person name="Shapiro H."/>
            <person name="Tanguay P."/>
            <person name="Tuskan G.A."/>
            <person name="Henrissat B."/>
            <person name="Van de Peer Y."/>
            <person name="Rouze P."/>
            <person name="Ellis J.G."/>
            <person name="Dodds P.N."/>
            <person name="Schein J.E."/>
            <person name="Zhong S."/>
            <person name="Hamelin R.C."/>
            <person name="Grigoriev I.V."/>
            <person name="Szabo L.J."/>
            <person name="Martin F."/>
        </authorList>
    </citation>
    <scope>NUCLEOTIDE SEQUENCE [LARGE SCALE GENOMIC DNA]</scope>
    <source>
        <strain evidence="2">98AG31 / pathotype 3-4-7</strain>
    </source>
</reference>
<keyword evidence="2" id="KW-1185">Reference proteome</keyword>
<evidence type="ECO:0000313" key="2">
    <source>
        <dbReference type="Proteomes" id="UP000001072"/>
    </source>
</evidence>
<dbReference type="AlphaFoldDB" id="F4RFQ2"/>
<dbReference type="KEGG" id="mlr:MELLADRAFT_55513"/>
<name>F4RFQ2_MELLP</name>
<organism evidence="2">
    <name type="scientific">Melampsora larici-populina (strain 98AG31 / pathotype 3-4-7)</name>
    <name type="common">Poplar leaf rust fungus</name>
    <dbReference type="NCBI Taxonomy" id="747676"/>
    <lineage>
        <taxon>Eukaryota</taxon>
        <taxon>Fungi</taxon>
        <taxon>Dikarya</taxon>
        <taxon>Basidiomycota</taxon>
        <taxon>Pucciniomycotina</taxon>
        <taxon>Pucciniomycetes</taxon>
        <taxon>Pucciniales</taxon>
        <taxon>Melampsoraceae</taxon>
        <taxon>Melampsora</taxon>
    </lineage>
</organism>
<gene>
    <name evidence="1" type="ORF">MELLADRAFT_55513</name>
</gene>
<proteinExistence type="predicted"/>
<dbReference type="Proteomes" id="UP000001072">
    <property type="component" value="Unassembled WGS sequence"/>
</dbReference>
<dbReference type="RefSeq" id="XP_007407866.1">
    <property type="nucleotide sequence ID" value="XM_007407804.1"/>
</dbReference>
<dbReference type="HOGENOM" id="CLU_2812935_0_0_1"/>
<dbReference type="GeneID" id="18928981"/>
<sequence>MLEGQDQDSKVYHGCELKPARYNQKRWIILIRAWLAELKTIRLTTVAKSLSYTDTPYNHALHRQEVC</sequence>
<evidence type="ECO:0000313" key="1">
    <source>
        <dbReference type="EMBL" id="EGG08892.1"/>
    </source>
</evidence>
<protein>
    <submittedName>
        <fullName evidence="1">Uncharacterized protein</fullName>
    </submittedName>
</protein>
<dbReference type="InParanoid" id="F4RFQ2"/>
<dbReference type="EMBL" id="GL883099">
    <property type="protein sequence ID" value="EGG08892.1"/>
    <property type="molecule type" value="Genomic_DNA"/>
</dbReference>
<accession>F4RFQ2</accession>
<dbReference type="VEuPathDB" id="FungiDB:MELLADRAFT_55513"/>